<comment type="caution">
    <text evidence="1">The sequence shown here is derived from an EMBL/GenBank/DDBJ whole genome shotgun (WGS) entry which is preliminary data.</text>
</comment>
<sequence>MRDPQHHPELKGASHVTGTKKGRECEKVTLFFFPFTKRKDGVGGTFLESRTLLDSSLYLKRSLKSVSTSVFDVIRVNCATFLSIAIVIVIKVRQSGILPLHTPIKDLMLRSSREFKIDYCNGKKLRCYVWLYSLL</sequence>
<organism evidence="1 2">
    <name type="scientific">Trichonephila clavata</name>
    <name type="common">Joro spider</name>
    <name type="synonym">Nephila clavata</name>
    <dbReference type="NCBI Taxonomy" id="2740835"/>
    <lineage>
        <taxon>Eukaryota</taxon>
        <taxon>Metazoa</taxon>
        <taxon>Ecdysozoa</taxon>
        <taxon>Arthropoda</taxon>
        <taxon>Chelicerata</taxon>
        <taxon>Arachnida</taxon>
        <taxon>Araneae</taxon>
        <taxon>Araneomorphae</taxon>
        <taxon>Entelegynae</taxon>
        <taxon>Araneoidea</taxon>
        <taxon>Nephilidae</taxon>
        <taxon>Trichonephila</taxon>
    </lineage>
</organism>
<gene>
    <name evidence="1" type="ORF">TNCT_122331</name>
</gene>
<accession>A0A8X6HCW8</accession>
<dbReference type="AlphaFoldDB" id="A0A8X6HCW8"/>
<proteinExistence type="predicted"/>
<name>A0A8X6HCW8_TRICU</name>
<dbReference type="EMBL" id="BMAO01007947">
    <property type="protein sequence ID" value="GFR19670.1"/>
    <property type="molecule type" value="Genomic_DNA"/>
</dbReference>
<evidence type="ECO:0000313" key="1">
    <source>
        <dbReference type="EMBL" id="GFR19670.1"/>
    </source>
</evidence>
<keyword evidence="2" id="KW-1185">Reference proteome</keyword>
<evidence type="ECO:0000313" key="2">
    <source>
        <dbReference type="Proteomes" id="UP000887116"/>
    </source>
</evidence>
<reference evidence="1" key="1">
    <citation type="submission" date="2020-07" db="EMBL/GenBank/DDBJ databases">
        <title>Multicomponent nature underlies the extraordinary mechanical properties of spider dragline silk.</title>
        <authorList>
            <person name="Kono N."/>
            <person name="Nakamura H."/>
            <person name="Mori M."/>
            <person name="Yoshida Y."/>
            <person name="Ohtoshi R."/>
            <person name="Malay A.D."/>
            <person name="Moran D.A.P."/>
            <person name="Tomita M."/>
            <person name="Numata K."/>
            <person name="Arakawa K."/>
        </authorList>
    </citation>
    <scope>NUCLEOTIDE SEQUENCE</scope>
</reference>
<protein>
    <submittedName>
        <fullName evidence="1">Uncharacterized protein</fullName>
    </submittedName>
</protein>
<dbReference type="Proteomes" id="UP000887116">
    <property type="component" value="Unassembled WGS sequence"/>
</dbReference>